<dbReference type="Gene3D" id="1.20.1280.50">
    <property type="match status" value="1"/>
</dbReference>
<dbReference type="Pfam" id="PF07734">
    <property type="entry name" value="FBA_1"/>
    <property type="match status" value="1"/>
</dbReference>
<protein>
    <recommendedName>
        <fullName evidence="1">F-box domain-containing protein</fullName>
    </recommendedName>
</protein>
<dbReference type="NCBIfam" id="TIGR01640">
    <property type="entry name" value="F_box_assoc_1"/>
    <property type="match status" value="1"/>
</dbReference>
<dbReference type="InterPro" id="IPR017451">
    <property type="entry name" value="F-box-assoc_interact_dom"/>
</dbReference>
<accession>A0AAU9T0Y9</accession>
<dbReference type="EMBL" id="OU466863">
    <property type="protein sequence ID" value="CAH2076312.1"/>
    <property type="molecule type" value="Genomic_DNA"/>
</dbReference>
<reference evidence="2 3" key="1">
    <citation type="submission" date="2022-03" db="EMBL/GenBank/DDBJ databases">
        <authorList>
            <person name="Nunn A."/>
            <person name="Chopra R."/>
            <person name="Nunn A."/>
            <person name="Contreras Garrido A."/>
        </authorList>
    </citation>
    <scope>NUCLEOTIDE SEQUENCE [LARGE SCALE GENOMIC DNA]</scope>
</reference>
<dbReference type="Pfam" id="PF00646">
    <property type="entry name" value="F-box"/>
    <property type="match status" value="1"/>
</dbReference>
<evidence type="ECO:0000313" key="3">
    <source>
        <dbReference type="Proteomes" id="UP000836841"/>
    </source>
</evidence>
<dbReference type="PANTHER" id="PTHR47993">
    <property type="entry name" value="OS09G0372900 PROTEIN-RELATED"/>
    <property type="match status" value="1"/>
</dbReference>
<dbReference type="AlphaFoldDB" id="A0AAU9T0Y9"/>
<dbReference type="CDD" id="cd22157">
    <property type="entry name" value="F-box_AtFBW1-like"/>
    <property type="match status" value="1"/>
</dbReference>
<dbReference type="PROSITE" id="PS50181">
    <property type="entry name" value="FBOX"/>
    <property type="match status" value="1"/>
</dbReference>
<proteinExistence type="predicted"/>
<keyword evidence="3" id="KW-1185">Reference proteome</keyword>
<dbReference type="InterPro" id="IPR006527">
    <property type="entry name" value="F-box-assoc_dom_typ1"/>
</dbReference>
<sequence>MTQEERLLPWELTEEILSRVPPRSLVRFRAVSKQWKALIDDKTFINNHKSAFRFILTTYNKIYSVSIDPKIVLRELTLDVPGLETQTPNNVVDCDEFLLCDMYKGSAVIWNPWLNQTRWIKAEPELRFEGLGYDSNVRVRESVYKTIWSSGESTEWMLHGLDSEDAWKDLMSKYGGQIQEERRCTIHSETGVALNGTLYWVAFLGNKETLSLLCFDFSRELFSRFCALPCGMSHDDDAVVLGVFKGDRLSLLKQCYKTKKIEIWVTSSKIDVGGGADVIWTSFMSIPDFPGLFQTETNCEPSYFIEDKRLVVCSCDKTGKAWIYVAGENKLISKVQLDSVVGHWPLHCTYCPSLVPVPRGQREETELQV</sequence>
<dbReference type="PANTHER" id="PTHR47993:SF181">
    <property type="entry name" value="F-BOX ONLY PROTEIN 10-RELATED"/>
    <property type="match status" value="1"/>
</dbReference>
<evidence type="ECO:0000313" key="2">
    <source>
        <dbReference type="EMBL" id="CAH2076312.1"/>
    </source>
</evidence>
<evidence type="ECO:0000259" key="1">
    <source>
        <dbReference type="PROSITE" id="PS50181"/>
    </source>
</evidence>
<dbReference type="SUPFAM" id="SSF81383">
    <property type="entry name" value="F-box domain"/>
    <property type="match status" value="1"/>
</dbReference>
<dbReference type="Proteomes" id="UP000836841">
    <property type="component" value="Chromosome 7"/>
</dbReference>
<dbReference type="InterPro" id="IPR036047">
    <property type="entry name" value="F-box-like_dom_sf"/>
</dbReference>
<name>A0AAU9T0Y9_THLAR</name>
<dbReference type="SMART" id="SM00256">
    <property type="entry name" value="FBOX"/>
    <property type="match status" value="1"/>
</dbReference>
<dbReference type="InterPro" id="IPR050233">
    <property type="entry name" value="A_thaliana_F-box"/>
</dbReference>
<gene>
    <name evidence="2" type="ORF">TAV2_LOCUS24469</name>
</gene>
<dbReference type="InterPro" id="IPR001810">
    <property type="entry name" value="F-box_dom"/>
</dbReference>
<organism evidence="2 3">
    <name type="scientific">Thlaspi arvense</name>
    <name type="common">Field penny-cress</name>
    <dbReference type="NCBI Taxonomy" id="13288"/>
    <lineage>
        <taxon>Eukaryota</taxon>
        <taxon>Viridiplantae</taxon>
        <taxon>Streptophyta</taxon>
        <taxon>Embryophyta</taxon>
        <taxon>Tracheophyta</taxon>
        <taxon>Spermatophyta</taxon>
        <taxon>Magnoliopsida</taxon>
        <taxon>eudicotyledons</taxon>
        <taxon>Gunneridae</taxon>
        <taxon>Pentapetalae</taxon>
        <taxon>rosids</taxon>
        <taxon>malvids</taxon>
        <taxon>Brassicales</taxon>
        <taxon>Brassicaceae</taxon>
        <taxon>Thlaspideae</taxon>
        <taxon>Thlaspi</taxon>
    </lineage>
</organism>
<feature type="domain" description="F-box" evidence="1">
    <location>
        <begin position="2"/>
        <end position="48"/>
    </location>
</feature>